<proteinExistence type="predicted"/>
<reference evidence="5" key="1">
    <citation type="submission" date="2021-10" db="EMBL/GenBank/DDBJ databases">
        <title>Tropical sea cucumber genome reveals ecological adaptation and Cuvierian tubules defense mechanism.</title>
        <authorList>
            <person name="Chen T."/>
        </authorList>
    </citation>
    <scope>NUCLEOTIDE SEQUENCE</scope>
    <source>
        <strain evidence="5">Nanhai2018</strain>
        <tissue evidence="5">Muscle</tissue>
    </source>
</reference>
<dbReference type="SMART" id="SM00181">
    <property type="entry name" value="EGF"/>
    <property type="match status" value="2"/>
</dbReference>
<dbReference type="Proteomes" id="UP001152320">
    <property type="component" value="Chromosome 17"/>
</dbReference>
<evidence type="ECO:0000259" key="4">
    <source>
        <dbReference type="PROSITE" id="PS50026"/>
    </source>
</evidence>
<evidence type="ECO:0000256" key="2">
    <source>
        <dbReference type="SAM" id="MobiDB-lite"/>
    </source>
</evidence>
<dbReference type="Gene3D" id="2.10.25.10">
    <property type="entry name" value="Laminin"/>
    <property type="match status" value="1"/>
</dbReference>
<dbReference type="PROSITE" id="PS00022">
    <property type="entry name" value="EGF_1"/>
    <property type="match status" value="1"/>
</dbReference>
<keyword evidence="3" id="KW-0732">Signal</keyword>
<gene>
    <name evidence="5" type="ORF">HOLleu_33494</name>
</gene>
<protein>
    <submittedName>
        <fullName evidence="5">Agrin</fullName>
    </submittedName>
</protein>
<evidence type="ECO:0000256" key="1">
    <source>
        <dbReference type="PROSITE-ProRule" id="PRU00076"/>
    </source>
</evidence>
<dbReference type="SUPFAM" id="SSF57196">
    <property type="entry name" value="EGF/Laminin"/>
    <property type="match status" value="1"/>
</dbReference>
<evidence type="ECO:0000313" key="5">
    <source>
        <dbReference type="EMBL" id="KAJ8025831.1"/>
    </source>
</evidence>
<keyword evidence="1" id="KW-1015">Disulfide bond</keyword>
<evidence type="ECO:0000256" key="3">
    <source>
        <dbReference type="SAM" id="SignalP"/>
    </source>
</evidence>
<comment type="caution">
    <text evidence="5">The sequence shown here is derived from an EMBL/GenBank/DDBJ whole genome shotgun (WGS) entry which is preliminary data.</text>
</comment>
<name>A0A9Q0YTN2_HOLLE</name>
<feature type="domain" description="EGF-like" evidence="4">
    <location>
        <begin position="116"/>
        <end position="153"/>
    </location>
</feature>
<feature type="region of interest" description="Disordered" evidence="2">
    <location>
        <begin position="89"/>
        <end position="119"/>
    </location>
</feature>
<evidence type="ECO:0000313" key="6">
    <source>
        <dbReference type="Proteomes" id="UP001152320"/>
    </source>
</evidence>
<organism evidence="5 6">
    <name type="scientific">Holothuria leucospilota</name>
    <name type="common">Black long sea cucumber</name>
    <name type="synonym">Mertensiothuria leucospilota</name>
    <dbReference type="NCBI Taxonomy" id="206669"/>
    <lineage>
        <taxon>Eukaryota</taxon>
        <taxon>Metazoa</taxon>
        <taxon>Echinodermata</taxon>
        <taxon>Eleutherozoa</taxon>
        <taxon>Echinozoa</taxon>
        <taxon>Holothuroidea</taxon>
        <taxon>Aspidochirotacea</taxon>
        <taxon>Aspidochirotida</taxon>
        <taxon>Holothuriidae</taxon>
        <taxon>Holothuria</taxon>
    </lineage>
</organism>
<dbReference type="Pfam" id="PF00008">
    <property type="entry name" value="EGF"/>
    <property type="match status" value="1"/>
</dbReference>
<dbReference type="EMBL" id="JAIZAY010000017">
    <property type="protein sequence ID" value="KAJ8025831.1"/>
    <property type="molecule type" value="Genomic_DNA"/>
</dbReference>
<feature type="compositionally biased region" description="Gly residues" evidence="2">
    <location>
        <begin position="98"/>
        <end position="110"/>
    </location>
</feature>
<keyword evidence="6" id="KW-1185">Reference proteome</keyword>
<keyword evidence="1" id="KW-0245">EGF-like domain</keyword>
<feature type="disulfide bond" evidence="1">
    <location>
        <begin position="143"/>
        <end position="152"/>
    </location>
</feature>
<feature type="signal peptide" evidence="3">
    <location>
        <begin position="1"/>
        <end position="27"/>
    </location>
</feature>
<comment type="caution">
    <text evidence="1">Lacks conserved residue(s) required for the propagation of feature annotation.</text>
</comment>
<dbReference type="PROSITE" id="PS50026">
    <property type="entry name" value="EGF_3"/>
    <property type="match status" value="1"/>
</dbReference>
<accession>A0A9Q0YTN2</accession>
<dbReference type="AlphaFoldDB" id="A0A9Q0YTN2"/>
<feature type="chain" id="PRO_5040282935" evidence="3">
    <location>
        <begin position="28"/>
        <end position="189"/>
    </location>
</feature>
<sequence length="189" mass="19335">MHTMKVAEITMLVLVLSITMFTATVSGQTSCNPACDQGVCQTTESGTASCACVRCWTGAACNVRIVSTACPSSATVSKTVTYRTGGGGMVSITRTGDQGSGTSTGTGTSGGSAESSTNPCSPNPCQGQGYCQVDSTSGARCTCVNGRTGSRCETVLATPRNPCLDTPYPCRPEQTCQPRGRDQIGVICT</sequence>
<dbReference type="InterPro" id="IPR000742">
    <property type="entry name" value="EGF"/>
</dbReference>